<feature type="compositionally biased region" description="Gly residues" evidence="1">
    <location>
        <begin position="418"/>
        <end position="437"/>
    </location>
</feature>
<feature type="domain" description="ESX-1 secretion-associated protein EspB PE" evidence="2">
    <location>
        <begin position="12"/>
        <end position="85"/>
    </location>
</feature>
<feature type="region of interest" description="Disordered" evidence="1">
    <location>
        <begin position="279"/>
        <end position="534"/>
    </location>
</feature>
<dbReference type="Gene3D" id="1.20.1260.20">
    <property type="entry name" value="PPE superfamily"/>
    <property type="match status" value="1"/>
</dbReference>
<dbReference type="InterPro" id="IPR054056">
    <property type="entry name" value="EspB_PPE"/>
</dbReference>
<evidence type="ECO:0000259" key="3">
    <source>
        <dbReference type="Pfam" id="PF21856"/>
    </source>
</evidence>
<protein>
    <submittedName>
        <fullName evidence="4">Uncharacterized protein</fullName>
    </submittedName>
</protein>
<feature type="compositionally biased region" description="Gly residues" evidence="1">
    <location>
        <begin position="314"/>
        <end position="337"/>
    </location>
</feature>
<accession>A0A5Q5C9T4</accession>
<feature type="region of interest" description="Disordered" evidence="1">
    <location>
        <begin position="1"/>
        <end position="35"/>
    </location>
</feature>
<dbReference type="Pfam" id="PF21856">
    <property type="entry name" value="EspB_PPE"/>
    <property type="match status" value="1"/>
</dbReference>
<dbReference type="Pfam" id="PF18625">
    <property type="entry name" value="EspB_PE"/>
    <property type="match status" value="1"/>
</dbReference>
<proteinExistence type="predicted"/>
<feature type="compositionally biased region" description="Pro residues" evidence="1">
    <location>
        <begin position="285"/>
        <end position="296"/>
    </location>
</feature>
<gene>
    <name evidence="4" type="ordered locus">Mjls_0066</name>
</gene>
<feature type="compositionally biased region" description="Gly residues" evidence="1">
    <location>
        <begin position="345"/>
        <end position="402"/>
    </location>
</feature>
<name>A0A5Q5C9T4_MYCSJ</name>
<evidence type="ECO:0000313" key="4">
    <source>
        <dbReference type="EMBL" id="ABN95879.1"/>
    </source>
</evidence>
<organism evidence="4">
    <name type="scientific">Mycobacterium sp. (strain JLS)</name>
    <dbReference type="NCBI Taxonomy" id="164757"/>
    <lineage>
        <taxon>Bacteria</taxon>
        <taxon>Bacillati</taxon>
        <taxon>Actinomycetota</taxon>
        <taxon>Actinomycetes</taxon>
        <taxon>Mycobacteriales</taxon>
        <taxon>Mycobacteriaceae</taxon>
        <taxon>Mycobacterium</taxon>
    </lineage>
</organism>
<dbReference type="InterPro" id="IPR038332">
    <property type="entry name" value="PPE_sf"/>
</dbReference>
<dbReference type="EMBL" id="CP000580">
    <property type="protein sequence ID" value="ABN95879.1"/>
    <property type="molecule type" value="Genomic_DNA"/>
</dbReference>
<feature type="domain" description="ESX-1 secretion-associated protein EspB PPE" evidence="3">
    <location>
        <begin position="133"/>
        <end position="277"/>
    </location>
</feature>
<evidence type="ECO:0000259" key="2">
    <source>
        <dbReference type="Pfam" id="PF18625"/>
    </source>
</evidence>
<dbReference type="KEGG" id="mjl:Mjls_0066"/>
<feature type="compositionally biased region" description="Gly residues" evidence="1">
    <location>
        <begin position="473"/>
        <end position="494"/>
    </location>
</feature>
<dbReference type="InterPro" id="IPR041275">
    <property type="entry name" value="EspB_PE"/>
</dbReference>
<reference evidence="4" key="1">
    <citation type="submission" date="2007-02" db="EMBL/GenBank/DDBJ databases">
        <title>Complete sequence of Mycobacterium sp. JLS.</title>
        <authorList>
            <consortium name="US DOE Joint Genome Institute"/>
            <person name="Copeland A."/>
            <person name="Lucas S."/>
            <person name="Lapidus A."/>
            <person name="Barry K."/>
            <person name="Detter J.C."/>
            <person name="Glavina del Rio T."/>
            <person name="Hammon N."/>
            <person name="Israni S."/>
            <person name="Dalin E."/>
            <person name="Tice H."/>
            <person name="Pitluck S."/>
            <person name="Chain P."/>
            <person name="Malfatti S."/>
            <person name="Shin M."/>
            <person name="Vergez L."/>
            <person name="Schmutz J."/>
            <person name="Larimer F."/>
            <person name="Land M."/>
            <person name="Hauser L."/>
            <person name="Kyrpides N."/>
            <person name="Mikhailova N."/>
            <person name="Miller C.D."/>
            <person name="Anderson A.J."/>
            <person name="Sims R.C."/>
            <person name="Richardson P."/>
        </authorList>
    </citation>
    <scope>NUCLEOTIDE SEQUENCE [LARGE SCALE GENOMIC DNA]</scope>
    <source>
        <strain evidence="4">JLS</strain>
    </source>
</reference>
<feature type="compositionally biased region" description="Basic and acidic residues" evidence="1">
    <location>
        <begin position="1"/>
        <end position="15"/>
    </location>
</feature>
<sequence>MAGDEVRVEPADLRARATTLDEEITDESQRPTPPCGLPFVTASAAGIAAGSDTLRSHLISGNREAERLAAVLSEAADVYQQIDNRAAQALEYPDGPRSVEPVPVNPTLPPSVPPIEFPATVPAVPGGQTDAGFMDVKAAAQIIHSGDSGPMRTYGEQAKKFAGTLRDRAASFNLDGINWDGTAAEKAGDAVRQHKEWLEKLAESYEFLGTEAIDMADAHDKWSGQHPTVAEVEAVEARVAQAGQAGDKDALARAMMDYLALQRKSEDVRTSYSADVAGKSLPKVLDPPPGAAPVPPISSNGDPRKGKTQPAGEGAPGEPGSGGGGAQPGGRPGGQPGGQAAAAPMGGGSPAGQGGAQPAGASSGGGGSPSGGGGSPAGGGGAPAAPAAGGGLPGGLPGGGPDGLPPLDDPALKPAAASGGGAGGGSGGGAGGGGGGVPPSPLQPAVGAETVAPGAAGTGRAGAAAAGPAGAMGAMGGMGGMPMGGHGAGRGQGGGEKKRTPGLAPDEDLYVEDRPFTESVIGYTPKPRDRKDSK</sequence>
<feature type="compositionally biased region" description="Low complexity" evidence="1">
    <location>
        <begin position="461"/>
        <end position="472"/>
    </location>
</feature>
<dbReference type="AlphaFoldDB" id="A0A5Q5C9T4"/>
<evidence type="ECO:0000256" key="1">
    <source>
        <dbReference type="SAM" id="MobiDB-lite"/>
    </source>
</evidence>